<name>A0AAV4VH39_9ARAC</name>
<gene>
    <name evidence="1" type="ORF">CDAR_370721</name>
</gene>
<evidence type="ECO:0000313" key="2">
    <source>
        <dbReference type="Proteomes" id="UP001054837"/>
    </source>
</evidence>
<evidence type="ECO:0000313" key="1">
    <source>
        <dbReference type="EMBL" id="GIY69181.1"/>
    </source>
</evidence>
<sequence length="102" mass="12390">MLHSLHFLKDADFHERLSRDMVETLKFHRRVMVSIFKIKLQKINRGNRVAEMRARYLSIFFRRIASERSDKWGDREGQIFTEIPPQRVWSVFMTERGKYEGM</sequence>
<evidence type="ECO:0008006" key="3">
    <source>
        <dbReference type="Google" id="ProtNLM"/>
    </source>
</evidence>
<proteinExistence type="predicted"/>
<accession>A0AAV4VH39</accession>
<dbReference type="Proteomes" id="UP001054837">
    <property type="component" value="Unassembled WGS sequence"/>
</dbReference>
<dbReference type="EMBL" id="BPLQ01013022">
    <property type="protein sequence ID" value="GIY69181.1"/>
    <property type="molecule type" value="Genomic_DNA"/>
</dbReference>
<protein>
    <recommendedName>
        <fullName evidence="3">Maturase K</fullName>
    </recommendedName>
</protein>
<organism evidence="1 2">
    <name type="scientific">Caerostris darwini</name>
    <dbReference type="NCBI Taxonomy" id="1538125"/>
    <lineage>
        <taxon>Eukaryota</taxon>
        <taxon>Metazoa</taxon>
        <taxon>Ecdysozoa</taxon>
        <taxon>Arthropoda</taxon>
        <taxon>Chelicerata</taxon>
        <taxon>Arachnida</taxon>
        <taxon>Araneae</taxon>
        <taxon>Araneomorphae</taxon>
        <taxon>Entelegynae</taxon>
        <taxon>Araneoidea</taxon>
        <taxon>Araneidae</taxon>
        <taxon>Caerostris</taxon>
    </lineage>
</organism>
<keyword evidence="2" id="KW-1185">Reference proteome</keyword>
<dbReference type="AlphaFoldDB" id="A0AAV4VH39"/>
<comment type="caution">
    <text evidence="1">The sequence shown here is derived from an EMBL/GenBank/DDBJ whole genome shotgun (WGS) entry which is preliminary data.</text>
</comment>
<reference evidence="1 2" key="1">
    <citation type="submission" date="2021-06" db="EMBL/GenBank/DDBJ databases">
        <title>Caerostris darwini draft genome.</title>
        <authorList>
            <person name="Kono N."/>
            <person name="Arakawa K."/>
        </authorList>
    </citation>
    <scope>NUCLEOTIDE SEQUENCE [LARGE SCALE GENOMIC DNA]</scope>
</reference>